<proteinExistence type="inferred from homology"/>
<sequence>MAEHISELCTLLVEDLYGELSSRVFSLLAKLGRLSIRGLLQSSNLTLRELKHGLVVLIQQHLVLHYTGEEETFYEPDWQHAYALVRYGKIVKIIEDRFGDAAGGLASNLLLLGNAQISDLAQAYGVATKKEASNDAQVNGNGVTNGDHGEEIQDSVHIKTIDDLHRVLRQLLESGFVTKIHAKHFHPTSDLRNEAERMIKVNMFPTGVKGKEIIQFNAEVNNLLAKWRDEASSGDNEQLGSGAGTKRSATDTQAPARKRIKIGVLNGSSYGAAPKEVPLEDDLVVCINQDKCVVAIRTQQLVDFAEQYIGQITAQVYEAMLRQLEKKVPCCSDPYNIAPTEEDEAGALPTVTAREVMEALDPNLDLASGIGTPQDADTPEEDSSASPAPNGTNALANSARITLIKQHISLLCEDPRRFVRWVGSRGGGEYKVDFRPLSNALLQRELENIVTARWGPLATRLIRILHAKGRLDEKQVSQFSMQRTKEIRADLTRMQEAGFVDTQEVPKDNTRAPARTLYLWFFDADQTRQLVLTDTYKAMARALQRVRHERARVAAVIEKAERTDVVGNEDRFLSATERAALRGWREREERVLVQLARMDDLVAVLRDFRLPVLPKTAWGAD</sequence>
<dbReference type="EMBL" id="JBBPHU010000008">
    <property type="protein sequence ID" value="KAK7514902.1"/>
    <property type="molecule type" value="Genomic_DNA"/>
</dbReference>
<evidence type="ECO:0000256" key="8">
    <source>
        <dbReference type="RuleBase" id="RU367076"/>
    </source>
</evidence>
<evidence type="ECO:0000256" key="2">
    <source>
        <dbReference type="ARBA" id="ARBA00006835"/>
    </source>
</evidence>
<comment type="function">
    <text evidence="7 8">DNA-dependent RNA polymerase catalyzes the transcription of DNA into RNA using the four ribonucleoside triphosphates as substrates. Specific core component of RNA polymerase III which synthesizes small RNAs, such as 5S rRNA and tRNAs.</text>
</comment>
<feature type="region of interest" description="Disordered" evidence="9">
    <location>
        <begin position="232"/>
        <end position="254"/>
    </location>
</feature>
<evidence type="ECO:0000256" key="4">
    <source>
        <dbReference type="ARBA" id="ARBA00022478"/>
    </source>
</evidence>
<gene>
    <name evidence="13" type="ORF">IWZ03DRAFT_382001</name>
</gene>
<comment type="subunit">
    <text evidence="3 8">Component of the RNA polymerase III (Pol III) complex consisting of 17 subunits.</text>
</comment>
<comment type="subcellular location">
    <subcellularLocation>
        <location evidence="1 8">Nucleus</location>
    </subcellularLocation>
</comment>
<evidence type="ECO:0000259" key="12">
    <source>
        <dbReference type="Pfam" id="PF22536"/>
    </source>
</evidence>
<evidence type="ECO:0000256" key="3">
    <source>
        <dbReference type="ARBA" id="ARBA00011206"/>
    </source>
</evidence>
<evidence type="ECO:0000313" key="14">
    <source>
        <dbReference type="Proteomes" id="UP001363622"/>
    </source>
</evidence>
<comment type="similarity">
    <text evidence="2 8">Belongs to the RNA polymerase beta chain family.</text>
</comment>
<evidence type="ECO:0000259" key="10">
    <source>
        <dbReference type="Pfam" id="PF05645"/>
    </source>
</evidence>
<reference evidence="13 14" key="1">
    <citation type="submission" date="2024-04" db="EMBL/GenBank/DDBJ databases">
        <title>Phyllosticta paracitricarpa is synonymous to the EU quarantine fungus P. citricarpa based on phylogenomic analyses.</title>
        <authorList>
            <consortium name="Lawrence Berkeley National Laboratory"/>
            <person name="Van Ingen-Buijs V.A."/>
            <person name="Van Westerhoven A.C."/>
            <person name="Haridas S."/>
            <person name="Skiadas P."/>
            <person name="Martin F."/>
            <person name="Groenewald J.Z."/>
            <person name="Crous P.W."/>
            <person name="Seidl M.F."/>
        </authorList>
    </citation>
    <scope>NUCLEOTIDE SEQUENCE [LARGE SCALE GENOMIC DNA]</scope>
    <source>
        <strain evidence="13 14">CBS 123371</strain>
    </source>
</reference>
<keyword evidence="6 8" id="KW-0539">Nucleus</keyword>
<feature type="region of interest" description="Disordered" evidence="9">
    <location>
        <begin position="367"/>
        <end position="392"/>
    </location>
</feature>
<dbReference type="InterPro" id="IPR008806">
    <property type="entry name" value="RNA_pol_III_Rpc82_C"/>
</dbReference>
<dbReference type="Proteomes" id="UP001363622">
    <property type="component" value="Unassembled WGS sequence"/>
</dbReference>
<evidence type="ECO:0000313" key="13">
    <source>
        <dbReference type="EMBL" id="KAK7514902.1"/>
    </source>
</evidence>
<organism evidence="13 14">
    <name type="scientific">Phyllosticta citriasiana</name>
    <dbReference type="NCBI Taxonomy" id="595635"/>
    <lineage>
        <taxon>Eukaryota</taxon>
        <taxon>Fungi</taxon>
        <taxon>Dikarya</taxon>
        <taxon>Ascomycota</taxon>
        <taxon>Pezizomycotina</taxon>
        <taxon>Dothideomycetes</taxon>
        <taxon>Dothideomycetes incertae sedis</taxon>
        <taxon>Botryosphaeriales</taxon>
        <taxon>Phyllostictaceae</taxon>
        <taxon>Phyllosticta</taxon>
    </lineage>
</organism>
<accession>A0ABR1KHJ9</accession>
<keyword evidence="14" id="KW-1185">Reference proteome</keyword>
<keyword evidence="4 8" id="KW-0240">DNA-directed RNA polymerase</keyword>
<evidence type="ECO:0000256" key="5">
    <source>
        <dbReference type="ARBA" id="ARBA00023163"/>
    </source>
</evidence>
<name>A0ABR1KHJ9_9PEZI</name>
<protein>
    <recommendedName>
        <fullName evidence="8">DNA-directed RNA polymerase III subunit RPC3</fullName>
        <shortName evidence="8">RNA polymerase III subunit C3</shortName>
    </recommendedName>
</protein>
<dbReference type="Pfam" id="PF05645">
    <property type="entry name" value="RNA_pol_Rpc82"/>
    <property type="match status" value="1"/>
</dbReference>
<dbReference type="InterPro" id="IPR036388">
    <property type="entry name" value="WH-like_DNA-bd_sf"/>
</dbReference>
<dbReference type="InterPro" id="IPR013197">
    <property type="entry name" value="RNA_pol_III_RPC82-rel_HTH"/>
</dbReference>
<evidence type="ECO:0000256" key="7">
    <source>
        <dbReference type="ARBA" id="ARBA00025127"/>
    </source>
</evidence>
<feature type="domain" description="DNA-directed RNA polymerase III subunit RPC3 winged-helix" evidence="12">
    <location>
        <begin position="446"/>
        <end position="521"/>
    </location>
</feature>
<dbReference type="Pfam" id="PF08221">
    <property type="entry name" value="HTH_9"/>
    <property type="match status" value="1"/>
</dbReference>
<dbReference type="PANTHER" id="PTHR12949:SF0">
    <property type="entry name" value="DNA-DIRECTED RNA POLYMERASE III SUBUNIT RPC3"/>
    <property type="match status" value="1"/>
</dbReference>
<dbReference type="InterPro" id="IPR055207">
    <property type="entry name" value="POLR3C_WHD"/>
</dbReference>
<feature type="domain" description="RNA polymerase III subunit RPC82-related helix-turn-helix" evidence="11">
    <location>
        <begin position="7"/>
        <end position="64"/>
    </location>
</feature>
<keyword evidence="5 8" id="KW-0804">Transcription</keyword>
<dbReference type="InterPro" id="IPR039748">
    <property type="entry name" value="RPC3"/>
</dbReference>
<evidence type="ECO:0000256" key="9">
    <source>
        <dbReference type="SAM" id="MobiDB-lite"/>
    </source>
</evidence>
<dbReference type="Pfam" id="PF22536">
    <property type="entry name" value="WHD_POLR3C"/>
    <property type="match status" value="1"/>
</dbReference>
<feature type="domain" description="RNA polymerase III Rpc82 C -terminal" evidence="10">
    <location>
        <begin position="168"/>
        <end position="441"/>
    </location>
</feature>
<dbReference type="PANTHER" id="PTHR12949">
    <property type="entry name" value="RNA POLYMERASE III DNA DIRECTED -RELATED"/>
    <property type="match status" value="1"/>
</dbReference>
<evidence type="ECO:0000256" key="6">
    <source>
        <dbReference type="ARBA" id="ARBA00023242"/>
    </source>
</evidence>
<evidence type="ECO:0000259" key="11">
    <source>
        <dbReference type="Pfam" id="PF08221"/>
    </source>
</evidence>
<dbReference type="Gene3D" id="1.10.10.10">
    <property type="entry name" value="Winged helix-like DNA-binding domain superfamily/Winged helix DNA-binding domain"/>
    <property type="match status" value="3"/>
</dbReference>
<evidence type="ECO:0000256" key="1">
    <source>
        <dbReference type="ARBA" id="ARBA00004123"/>
    </source>
</evidence>
<comment type="caution">
    <text evidence="13">The sequence shown here is derived from an EMBL/GenBank/DDBJ whole genome shotgun (WGS) entry which is preliminary data.</text>
</comment>